<dbReference type="Proteomes" id="UP000008913">
    <property type="component" value="Segment"/>
</dbReference>
<dbReference type="EMBL" id="AB597179">
    <property type="protein sequence ID" value="BAJ51792.1"/>
    <property type="molecule type" value="Genomic_DNA"/>
</dbReference>
<name>E5RUY4_9CAUD</name>
<keyword evidence="2" id="KW-1185">Reference proteome</keyword>
<sequence>MEQAIRINVAKRQPKPGWNGKPTYRHHCAVSVDHLSNLDDVHALIQQLRAAFPEGDYHITATRWVHRGEGLNIEGCDRDR</sequence>
<dbReference type="KEGG" id="vg:18559165"/>
<gene>
    <name evidence="1" type="primary">ORF4</name>
</gene>
<evidence type="ECO:0000313" key="2">
    <source>
        <dbReference type="Proteomes" id="UP000008913"/>
    </source>
</evidence>
<accession>E5RUY4</accession>
<organism evidence="1 2">
    <name type="scientific">Ralstonia phage RSB2</name>
    <dbReference type="NCBI Taxonomy" id="913183"/>
    <lineage>
        <taxon>Viruses</taxon>
        <taxon>Duplodnaviria</taxon>
        <taxon>Heunggongvirae</taxon>
        <taxon>Uroviricota</taxon>
        <taxon>Caudoviricetes</taxon>
        <taxon>Autographivirales</taxon>
        <taxon>Autotranscriptaviridae</taxon>
        <taxon>Kelmasvirus</taxon>
        <taxon>Kelmasvirus RSB2</taxon>
    </lineage>
</organism>
<reference evidence="1 2" key="1">
    <citation type="submission" date="2010-10" db="EMBL/GenBank/DDBJ databases">
        <title>Genomic analysis of Ralstonia solanacearum phages RSB2 and RSB3.</title>
        <authorList>
            <person name="Kawasaki T."/>
            <person name="Ishikawa H."/>
            <person name="Shimizu M."/>
            <person name="Omoto W."/>
            <person name="Fujie M."/>
            <person name="Yamada T."/>
        </authorList>
    </citation>
    <scope>NUCLEOTIDE SEQUENCE [LARGE SCALE GENOMIC DNA]</scope>
    <source>
        <strain evidence="1">RSB2</strain>
    </source>
</reference>
<dbReference type="RefSeq" id="YP_009017725.1">
    <property type="nucleotide sequence ID" value="NC_023736.1"/>
</dbReference>
<proteinExistence type="predicted"/>
<dbReference type="GeneID" id="18559165"/>
<evidence type="ECO:0000313" key="1">
    <source>
        <dbReference type="EMBL" id="BAJ51792.1"/>
    </source>
</evidence>
<protein>
    <submittedName>
        <fullName evidence="1">Uncharacterized protein ORF4</fullName>
    </submittedName>
</protein>